<feature type="domain" description="SnoaL-like" evidence="1">
    <location>
        <begin position="22"/>
        <end position="163"/>
    </location>
</feature>
<dbReference type="SUPFAM" id="SSF54427">
    <property type="entry name" value="NTF2-like"/>
    <property type="match status" value="1"/>
</dbReference>
<sequence length="181" mass="20623">MSLLSNGAFPAIQPHTSLDVSAEERMNAVDYVNRVNLLFEEYNTEKLLDTFTPDGIAYHFHGTIKTRDERRKFSEETYPCLIPGVSRHASNHIVDRDEETGGVILRYHLHLVRYAWPGEQADKLKETSAYEAETDGTLPQIWLFSPMIDRLKLTSDGYKIYERYVGSSVVNPKLNPDKGSS</sequence>
<dbReference type="InterPro" id="IPR032710">
    <property type="entry name" value="NTF2-like_dom_sf"/>
</dbReference>
<dbReference type="Proteomes" id="UP001305779">
    <property type="component" value="Unassembled WGS sequence"/>
</dbReference>
<dbReference type="InterPro" id="IPR037401">
    <property type="entry name" value="SnoaL-like"/>
</dbReference>
<evidence type="ECO:0000313" key="3">
    <source>
        <dbReference type="Proteomes" id="UP001305779"/>
    </source>
</evidence>
<evidence type="ECO:0000313" key="2">
    <source>
        <dbReference type="EMBL" id="KAK4493769.1"/>
    </source>
</evidence>
<dbReference type="Pfam" id="PF13577">
    <property type="entry name" value="SnoaL_4"/>
    <property type="match status" value="1"/>
</dbReference>
<protein>
    <recommendedName>
        <fullName evidence="1">SnoaL-like domain-containing protein</fullName>
    </recommendedName>
</protein>
<reference evidence="2 3" key="1">
    <citation type="journal article" date="2023" name="G3 (Bethesda)">
        <title>A chromosome-level genome assembly of Zasmidium syzygii isolated from banana leaves.</title>
        <authorList>
            <person name="van Westerhoven A.C."/>
            <person name="Mehrabi R."/>
            <person name="Talebi R."/>
            <person name="Steentjes M.B.F."/>
            <person name="Corcolon B."/>
            <person name="Chong P.A."/>
            <person name="Kema G.H.J."/>
            <person name="Seidl M.F."/>
        </authorList>
    </citation>
    <scope>NUCLEOTIDE SEQUENCE [LARGE SCALE GENOMIC DNA]</scope>
    <source>
        <strain evidence="2 3">P124</strain>
    </source>
</reference>
<evidence type="ECO:0000259" key="1">
    <source>
        <dbReference type="Pfam" id="PF13577"/>
    </source>
</evidence>
<dbReference type="Gene3D" id="3.10.450.50">
    <property type="match status" value="1"/>
</dbReference>
<comment type="caution">
    <text evidence="2">The sequence shown here is derived from an EMBL/GenBank/DDBJ whole genome shotgun (WGS) entry which is preliminary data.</text>
</comment>
<dbReference type="EMBL" id="JAXOVC010000015">
    <property type="protein sequence ID" value="KAK4493769.1"/>
    <property type="molecule type" value="Genomic_DNA"/>
</dbReference>
<organism evidence="2 3">
    <name type="scientific">Zasmidium cellare</name>
    <name type="common">Wine cellar mold</name>
    <name type="synonym">Racodium cellare</name>
    <dbReference type="NCBI Taxonomy" id="395010"/>
    <lineage>
        <taxon>Eukaryota</taxon>
        <taxon>Fungi</taxon>
        <taxon>Dikarya</taxon>
        <taxon>Ascomycota</taxon>
        <taxon>Pezizomycotina</taxon>
        <taxon>Dothideomycetes</taxon>
        <taxon>Dothideomycetidae</taxon>
        <taxon>Mycosphaerellales</taxon>
        <taxon>Mycosphaerellaceae</taxon>
        <taxon>Zasmidium</taxon>
    </lineage>
</organism>
<accession>A0ABR0DXE9</accession>
<name>A0ABR0DXE9_ZASCE</name>
<gene>
    <name evidence="2" type="ORF">PRZ48_014954</name>
</gene>
<proteinExistence type="predicted"/>
<keyword evidence="3" id="KW-1185">Reference proteome</keyword>